<dbReference type="Pfam" id="PF08450">
    <property type="entry name" value="SGL"/>
    <property type="match status" value="1"/>
</dbReference>
<dbReference type="InterPro" id="IPR005511">
    <property type="entry name" value="SMP-30"/>
</dbReference>
<name>A0ABN9NUP4_9MYCO</name>
<dbReference type="Gene3D" id="2.120.10.30">
    <property type="entry name" value="TolB, C-terminal domain"/>
    <property type="match status" value="1"/>
</dbReference>
<accession>A0ABN9NUP4</accession>
<dbReference type="RefSeq" id="WP_316514469.1">
    <property type="nucleotide sequence ID" value="NZ_OY726395.1"/>
</dbReference>
<gene>
    <name evidence="2" type="ORF">MU0050_000802</name>
</gene>
<dbReference type="SUPFAM" id="SSF63829">
    <property type="entry name" value="Calcium-dependent phosphotriesterase"/>
    <property type="match status" value="1"/>
</dbReference>
<dbReference type="PRINTS" id="PR01790">
    <property type="entry name" value="SMP30FAMILY"/>
</dbReference>
<dbReference type="InterPro" id="IPR051262">
    <property type="entry name" value="SMP-30/CGR1_Lactonase"/>
</dbReference>
<proteinExistence type="predicted"/>
<dbReference type="EMBL" id="OY726395">
    <property type="protein sequence ID" value="CAJ1580016.1"/>
    <property type="molecule type" value="Genomic_DNA"/>
</dbReference>
<reference evidence="2 3" key="1">
    <citation type="submission" date="2023-08" db="EMBL/GenBank/DDBJ databases">
        <authorList>
            <person name="Folkvardsen B D."/>
            <person name="Norman A."/>
        </authorList>
    </citation>
    <scope>NUCLEOTIDE SEQUENCE [LARGE SCALE GENOMIC DNA]</scope>
    <source>
        <strain evidence="2 3">Mu0050</strain>
    </source>
</reference>
<dbReference type="PANTHER" id="PTHR47572">
    <property type="entry name" value="LIPOPROTEIN-RELATED"/>
    <property type="match status" value="1"/>
</dbReference>
<evidence type="ECO:0000313" key="3">
    <source>
        <dbReference type="Proteomes" id="UP001190466"/>
    </source>
</evidence>
<feature type="domain" description="SMP-30/Gluconolactonase/LRE-like region" evidence="1">
    <location>
        <begin position="13"/>
        <end position="289"/>
    </location>
</feature>
<dbReference type="PANTHER" id="PTHR47572:SF5">
    <property type="entry name" value="BLR2277 PROTEIN"/>
    <property type="match status" value="1"/>
</dbReference>
<evidence type="ECO:0000259" key="1">
    <source>
        <dbReference type="Pfam" id="PF08450"/>
    </source>
</evidence>
<keyword evidence="3" id="KW-1185">Reference proteome</keyword>
<organism evidence="2 3">
    <name type="scientific">[Mycobacterium] wendilense</name>
    <dbReference type="NCBI Taxonomy" id="3064284"/>
    <lineage>
        <taxon>Bacteria</taxon>
        <taxon>Bacillati</taxon>
        <taxon>Actinomycetota</taxon>
        <taxon>Actinomycetes</taxon>
        <taxon>Mycobacteriales</taxon>
        <taxon>Mycobacteriaceae</taxon>
        <taxon>Mycolicibacter</taxon>
    </lineage>
</organism>
<sequence length="311" mass="32358">MSELNIIADGLGFPEGPVALSDGSVVVVELPHARITRIAPDGTKTVVAEPGGGPNGLAVGPDGKLYCANNGGSMTWADHGGLMAPGPHDPSRYSGGRIERIDLDTGEVEVVYDSCDGRPLRSPNDIVFDDHGGFWFTDLGITFERTQDRTGLFYGKADGSSITEAVFPLDCPNGIGLSPDGKRLYAAETFTGRLISWELSGPGTPVLIPGLAGHGGTVLRGLGGQREMHGLDSLAVDGEGWVCVGTLMAGGITAVDPTGETVEFYPTGDPLTTNICFGGPDLRTAFVTLSGTGRLASMPWPRPGLALAHSR</sequence>
<dbReference type="InterPro" id="IPR013658">
    <property type="entry name" value="SGL"/>
</dbReference>
<dbReference type="Proteomes" id="UP001190466">
    <property type="component" value="Chromosome"/>
</dbReference>
<dbReference type="InterPro" id="IPR011042">
    <property type="entry name" value="6-blade_b-propeller_TolB-like"/>
</dbReference>
<protein>
    <submittedName>
        <fullName evidence="2">SMP-30/gluconolactonase/LRE family protein</fullName>
    </submittedName>
</protein>
<evidence type="ECO:0000313" key="2">
    <source>
        <dbReference type="EMBL" id="CAJ1580016.1"/>
    </source>
</evidence>